<dbReference type="Pfam" id="PF05970">
    <property type="entry name" value="PIF1"/>
    <property type="match status" value="1"/>
</dbReference>
<comment type="cofactor">
    <cofactor evidence="1">
        <name>Mg(2+)</name>
        <dbReference type="ChEBI" id="CHEBI:18420"/>
    </cofactor>
</comment>
<dbReference type="Gramene" id="CDY28134">
    <property type="protein sequence ID" value="CDY28134"/>
    <property type="gene ID" value="GSBRNA2T00039105001"/>
</dbReference>
<proteinExistence type="inferred from homology"/>
<evidence type="ECO:0000259" key="3">
    <source>
        <dbReference type="Pfam" id="PF21530"/>
    </source>
</evidence>
<keyword evidence="1" id="KW-0227">DNA damage</keyword>
<keyword evidence="1" id="KW-0234">DNA repair</keyword>
<organism evidence="4 5">
    <name type="scientific">Brassica napus</name>
    <name type="common">Rape</name>
    <dbReference type="NCBI Taxonomy" id="3708"/>
    <lineage>
        <taxon>Eukaryota</taxon>
        <taxon>Viridiplantae</taxon>
        <taxon>Streptophyta</taxon>
        <taxon>Embryophyta</taxon>
        <taxon>Tracheophyta</taxon>
        <taxon>Spermatophyta</taxon>
        <taxon>Magnoliopsida</taxon>
        <taxon>eudicotyledons</taxon>
        <taxon>Gunneridae</taxon>
        <taxon>Pentapetalae</taxon>
        <taxon>rosids</taxon>
        <taxon>malvids</taxon>
        <taxon>Brassicales</taxon>
        <taxon>Brassicaceae</taxon>
        <taxon>Brassiceae</taxon>
        <taxon>Brassica</taxon>
    </lineage>
</organism>
<evidence type="ECO:0000313" key="5">
    <source>
        <dbReference type="Proteomes" id="UP000028999"/>
    </source>
</evidence>
<dbReference type="KEGG" id="bna:106424394"/>
<dbReference type="EC" id="5.6.2.3" evidence="1"/>
<gene>
    <name evidence="4" type="primary">BnaC06g03150D</name>
    <name evidence="4" type="ORF">GSBRNA2T00039105001</name>
</gene>
<sequence>MKNPDAKNQTFGGKTVLLGDECRQILPVIPQGNRADTVLASISQSYLWESCHKFSKKTNMRVNQTEKEFSDWVLKVGEDNPPTAATNEYDEHHEQMVIIDEELVNEINDGPLKQVVETAYGDLKGLKAFHTYDTDRAILTPRNEKVDEISAYISSHTDGESREYFSSDSFEISETHSEQNDTLYSAEYLNSLEFPGFPSYKLTLKIGAPVMLMRNLNQKGGLYNSTRLILT</sequence>
<keyword evidence="1" id="KW-0547">Nucleotide-binding</keyword>
<dbReference type="GO" id="GO:0006281">
    <property type="term" value="P:DNA repair"/>
    <property type="evidence" value="ECO:0007669"/>
    <property type="project" value="UniProtKB-KW"/>
</dbReference>
<protein>
    <recommendedName>
        <fullName evidence="1">ATP-dependent DNA helicase</fullName>
        <ecNumber evidence="1">5.6.2.3</ecNumber>
    </recommendedName>
</protein>
<dbReference type="InterPro" id="IPR027417">
    <property type="entry name" value="P-loop_NTPase"/>
</dbReference>
<dbReference type="GO" id="GO:0006310">
    <property type="term" value="P:DNA recombination"/>
    <property type="evidence" value="ECO:0007669"/>
    <property type="project" value="UniProtKB-KW"/>
</dbReference>
<dbReference type="EMBL" id="LK032214">
    <property type="protein sequence ID" value="CDY28134.1"/>
    <property type="molecule type" value="Genomic_DNA"/>
</dbReference>
<accession>A0A078GSH9</accession>
<evidence type="ECO:0000313" key="4">
    <source>
        <dbReference type="EMBL" id="CDY28134.1"/>
    </source>
</evidence>
<keyword evidence="1" id="KW-0067">ATP-binding</keyword>
<keyword evidence="1" id="KW-0347">Helicase</keyword>
<dbReference type="OMA" id="DEHHEQM"/>
<dbReference type="AlphaFoldDB" id="A0A078GSH9"/>
<dbReference type="OrthoDB" id="1930718at2759"/>
<dbReference type="PANTHER" id="PTHR10492:SF90">
    <property type="entry name" value="ATP-DEPENDENT DNA HELICASE"/>
    <property type="match status" value="1"/>
</dbReference>
<evidence type="ECO:0000259" key="2">
    <source>
        <dbReference type="Pfam" id="PF05970"/>
    </source>
</evidence>
<dbReference type="GO" id="GO:0005524">
    <property type="term" value="F:ATP binding"/>
    <property type="evidence" value="ECO:0007669"/>
    <property type="project" value="UniProtKB-KW"/>
</dbReference>
<comment type="catalytic activity">
    <reaction evidence="1">
        <text>ATP + H2O = ADP + phosphate + H(+)</text>
        <dbReference type="Rhea" id="RHEA:13065"/>
        <dbReference type="ChEBI" id="CHEBI:15377"/>
        <dbReference type="ChEBI" id="CHEBI:15378"/>
        <dbReference type="ChEBI" id="CHEBI:30616"/>
        <dbReference type="ChEBI" id="CHEBI:43474"/>
        <dbReference type="ChEBI" id="CHEBI:456216"/>
        <dbReference type="EC" id="5.6.2.3"/>
    </reaction>
</comment>
<dbReference type="GO" id="GO:0000723">
    <property type="term" value="P:telomere maintenance"/>
    <property type="evidence" value="ECO:0007669"/>
    <property type="project" value="InterPro"/>
</dbReference>
<dbReference type="STRING" id="3708.A0A078GSH9"/>
<dbReference type="GO" id="GO:0016887">
    <property type="term" value="F:ATP hydrolysis activity"/>
    <property type="evidence" value="ECO:0007669"/>
    <property type="project" value="RHEA"/>
</dbReference>
<feature type="domain" description="DNA helicase Pif1-like DEAD-box helicase" evidence="2">
    <location>
        <begin position="7"/>
        <end position="80"/>
    </location>
</feature>
<dbReference type="RefSeq" id="XP_013720602.1">
    <property type="nucleotide sequence ID" value="XM_013865148.1"/>
</dbReference>
<dbReference type="InterPro" id="IPR010285">
    <property type="entry name" value="DNA_helicase_pif1-like_DEAD"/>
</dbReference>
<comment type="similarity">
    <text evidence="1">Belongs to the helicase family.</text>
</comment>
<keyword evidence="1" id="KW-0233">DNA recombination</keyword>
<keyword evidence="1" id="KW-0378">Hydrolase</keyword>
<dbReference type="Proteomes" id="UP000028999">
    <property type="component" value="Unassembled WGS sequence"/>
</dbReference>
<dbReference type="InterPro" id="IPR049163">
    <property type="entry name" value="Pif1-like_2B_dom"/>
</dbReference>
<dbReference type="SUPFAM" id="SSF52540">
    <property type="entry name" value="P-loop containing nucleoside triphosphate hydrolases"/>
    <property type="match status" value="1"/>
</dbReference>
<evidence type="ECO:0000256" key="1">
    <source>
        <dbReference type="RuleBase" id="RU363044"/>
    </source>
</evidence>
<dbReference type="GeneID" id="106424394"/>
<dbReference type="PaxDb" id="3708-A0A078GSH9"/>
<dbReference type="Pfam" id="PF21530">
    <property type="entry name" value="Pif1_2B_dom"/>
    <property type="match status" value="1"/>
</dbReference>
<feature type="domain" description="DNA helicase Pif1-like 2B" evidence="3">
    <location>
        <begin position="187"/>
        <end position="231"/>
    </location>
</feature>
<keyword evidence="5" id="KW-1185">Reference proteome</keyword>
<dbReference type="PANTHER" id="PTHR10492">
    <property type="match status" value="1"/>
</dbReference>
<reference evidence="4 5" key="1">
    <citation type="journal article" date="2014" name="Science">
        <title>Plant genetics. Early allopolyploid evolution in the post-Neolithic Brassica napus oilseed genome.</title>
        <authorList>
            <person name="Chalhoub B."/>
            <person name="Denoeud F."/>
            <person name="Liu S."/>
            <person name="Parkin I.A."/>
            <person name="Tang H."/>
            <person name="Wang X."/>
            <person name="Chiquet J."/>
            <person name="Belcram H."/>
            <person name="Tong C."/>
            <person name="Samans B."/>
            <person name="Correa M."/>
            <person name="Da Silva C."/>
            <person name="Just J."/>
            <person name="Falentin C."/>
            <person name="Koh C.S."/>
            <person name="Le Clainche I."/>
            <person name="Bernard M."/>
            <person name="Bento P."/>
            <person name="Noel B."/>
            <person name="Labadie K."/>
            <person name="Alberti A."/>
            <person name="Charles M."/>
            <person name="Arnaud D."/>
            <person name="Guo H."/>
            <person name="Daviaud C."/>
            <person name="Alamery S."/>
            <person name="Jabbari K."/>
            <person name="Zhao M."/>
            <person name="Edger P.P."/>
            <person name="Chelaifa H."/>
            <person name="Tack D."/>
            <person name="Lassalle G."/>
            <person name="Mestiri I."/>
            <person name="Schnel N."/>
            <person name="Le Paslier M.C."/>
            <person name="Fan G."/>
            <person name="Renault V."/>
            <person name="Bayer P.E."/>
            <person name="Golicz A.A."/>
            <person name="Manoli S."/>
            <person name="Lee T.H."/>
            <person name="Thi V.H."/>
            <person name="Chalabi S."/>
            <person name="Hu Q."/>
            <person name="Fan C."/>
            <person name="Tollenaere R."/>
            <person name="Lu Y."/>
            <person name="Battail C."/>
            <person name="Shen J."/>
            <person name="Sidebottom C.H."/>
            <person name="Wang X."/>
            <person name="Canaguier A."/>
            <person name="Chauveau A."/>
            <person name="Berard A."/>
            <person name="Deniot G."/>
            <person name="Guan M."/>
            <person name="Liu Z."/>
            <person name="Sun F."/>
            <person name="Lim Y.P."/>
            <person name="Lyons E."/>
            <person name="Town C.D."/>
            <person name="Bancroft I."/>
            <person name="Wang X."/>
            <person name="Meng J."/>
            <person name="Ma J."/>
            <person name="Pires J.C."/>
            <person name="King G.J."/>
            <person name="Brunel D."/>
            <person name="Delourme R."/>
            <person name="Renard M."/>
            <person name="Aury J.M."/>
            <person name="Adams K.L."/>
            <person name="Batley J."/>
            <person name="Snowdon R.J."/>
            <person name="Tost J."/>
            <person name="Edwards D."/>
            <person name="Zhou Y."/>
            <person name="Hua W."/>
            <person name="Sharpe A.G."/>
            <person name="Paterson A.H."/>
            <person name="Guan C."/>
            <person name="Wincker P."/>
        </authorList>
    </citation>
    <scope>NUCLEOTIDE SEQUENCE [LARGE SCALE GENOMIC DNA]</scope>
    <source>
        <strain evidence="5">cv. Darmor-bzh</strain>
    </source>
</reference>
<dbReference type="GO" id="GO:0043139">
    <property type="term" value="F:5'-3' DNA helicase activity"/>
    <property type="evidence" value="ECO:0007669"/>
    <property type="project" value="UniProtKB-EC"/>
</dbReference>
<name>A0A078GSH9_BRANA</name>